<protein>
    <submittedName>
        <fullName evidence="1">Uncharacterized protein</fullName>
    </submittedName>
</protein>
<organism evidence="1 2">
    <name type="scientific">Duganella violaceipulchra</name>
    <dbReference type="NCBI Taxonomy" id="2849652"/>
    <lineage>
        <taxon>Bacteria</taxon>
        <taxon>Pseudomonadati</taxon>
        <taxon>Pseudomonadota</taxon>
        <taxon>Betaproteobacteria</taxon>
        <taxon>Burkholderiales</taxon>
        <taxon>Oxalobacteraceae</taxon>
        <taxon>Telluria group</taxon>
        <taxon>Duganella</taxon>
    </lineage>
</organism>
<keyword evidence="2" id="KW-1185">Reference proteome</keyword>
<gene>
    <name evidence="1" type="ORF">L1274_000932</name>
</gene>
<dbReference type="Proteomes" id="UP001162889">
    <property type="component" value="Unassembled WGS sequence"/>
</dbReference>
<evidence type="ECO:0000313" key="2">
    <source>
        <dbReference type="Proteomes" id="UP001162889"/>
    </source>
</evidence>
<name>A0ABT1GH99_9BURK</name>
<comment type="caution">
    <text evidence="1">The sequence shown here is derived from an EMBL/GenBank/DDBJ whole genome shotgun (WGS) entry which is preliminary data.</text>
</comment>
<reference evidence="1" key="1">
    <citation type="submission" date="2022-03" db="EMBL/GenBank/DDBJ databases">
        <title>Genome Encyclopedia of Bacteria and Archaea VI: Functional Genomics of Type Strains.</title>
        <authorList>
            <person name="Whitman W."/>
        </authorList>
    </citation>
    <scope>NUCLEOTIDE SEQUENCE</scope>
    <source>
        <strain evidence="1">HSC-15S17</strain>
    </source>
</reference>
<dbReference type="EMBL" id="JALJZU010000002">
    <property type="protein sequence ID" value="MCP2007239.1"/>
    <property type="molecule type" value="Genomic_DNA"/>
</dbReference>
<accession>A0ABT1GH99</accession>
<evidence type="ECO:0000313" key="1">
    <source>
        <dbReference type="EMBL" id="MCP2007239.1"/>
    </source>
</evidence>
<sequence>MKTYIKQALFILAVVGVAKYVNGAMPANPLDKFLPA</sequence>
<proteinExistence type="predicted"/>